<evidence type="ECO:0000256" key="1">
    <source>
        <dbReference type="ARBA" id="ARBA00004651"/>
    </source>
</evidence>
<organism evidence="8 9">
    <name type="scientific">Agromyces hippuratus</name>
    <dbReference type="NCBI Taxonomy" id="286438"/>
    <lineage>
        <taxon>Bacteria</taxon>
        <taxon>Bacillati</taxon>
        <taxon>Actinomycetota</taxon>
        <taxon>Actinomycetes</taxon>
        <taxon>Micrococcales</taxon>
        <taxon>Microbacteriaceae</taxon>
        <taxon>Agromyces</taxon>
    </lineage>
</organism>
<evidence type="ECO:0000259" key="7">
    <source>
        <dbReference type="PROSITE" id="PS50146"/>
    </source>
</evidence>
<dbReference type="EC" id="3.6.1.27" evidence="8"/>
<dbReference type="GO" id="GO:0016301">
    <property type="term" value="F:kinase activity"/>
    <property type="evidence" value="ECO:0007669"/>
    <property type="project" value="InterPro"/>
</dbReference>
<reference evidence="8 9" key="1">
    <citation type="submission" date="2020-07" db="EMBL/GenBank/DDBJ databases">
        <title>Sequencing the genomes of 1000 actinobacteria strains.</title>
        <authorList>
            <person name="Klenk H.-P."/>
        </authorList>
    </citation>
    <scope>NUCLEOTIDE SEQUENCE [LARGE SCALE GENOMIC DNA]</scope>
    <source>
        <strain evidence="8 9">DSM 8598</strain>
    </source>
</reference>
<dbReference type="AlphaFoldDB" id="A0A852X8H1"/>
<dbReference type="PANTHER" id="PTHR14969">
    <property type="entry name" value="SPHINGOSINE-1-PHOSPHATE PHOSPHOHYDROLASE"/>
    <property type="match status" value="1"/>
</dbReference>
<accession>A0A852X8H1</accession>
<evidence type="ECO:0000313" key="8">
    <source>
        <dbReference type="EMBL" id="NYG22195.1"/>
    </source>
</evidence>
<gene>
    <name evidence="8" type="ORF">BJY17_002942</name>
</gene>
<dbReference type="InterPro" id="IPR001206">
    <property type="entry name" value="Diacylglycerol_kinase_cat_dom"/>
</dbReference>
<dbReference type="Proteomes" id="UP000549066">
    <property type="component" value="Unassembled WGS sequence"/>
</dbReference>
<dbReference type="PROSITE" id="PS50146">
    <property type="entry name" value="DAGK"/>
    <property type="match status" value="1"/>
</dbReference>
<evidence type="ECO:0000256" key="4">
    <source>
        <dbReference type="ARBA" id="ARBA00022801"/>
    </source>
</evidence>
<evidence type="ECO:0000256" key="3">
    <source>
        <dbReference type="ARBA" id="ARBA00022692"/>
    </source>
</evidence>
<dbReference type="Gene3D" id="1.20.144.10">
    <property type="entry name" value="Phosphatidic acid phosphatase type 2/haloperoxidase"/>
    <property type="match status" value="1"/>
</dbReference>
<dbReference type="EMBL" id="JACCFI010000001">
    <property type="protein sequence ID" value="NYG22195.1"/>
    <property type="molecule type" value="Genomic_DNA"/>
</dbReference>
<name>A0A852X8H1_9MICO</name>
<dbReference type="Pfam" id="PF01569">
    <property type="entry name" value="PAP2"/>
    <property type="match status" value="1"/>
</dbReference>
<evidence type="ECO:0000256" key="5">
    <source>
        <dbReference type="ARBA" id="ARBA00022989"/>
    </source>
</evidence>
<dbReference type="RefSeq" id="WP_322789855.1">
    <property type="nucleotide sequence ID" value="NZ_JACCFI010000001.1"/>
</dbReference>
<dbReference type="GO" id="GO:0005886">
    <property type="term" value="C:plasma membrane"/>
    <property type="evidence" value="ECO:0007669"/>
    <property type="project" value="UniProtKB-SubCell"/>
</dbReference>
<dbReference type="InterPro" id="IPR036938">
    <property type="entry name" value="PAP2/HPO_sf"/>
</dbReference>
<keyword evidence="3" id="KW-0812">Transmembrane</keyword>
<dbReference type="SMART" id="SM00014">
    <property type="entry name" value="acidPPc"/>
    <property type="match status" value="1"/>
</dbReference>
<dbReference type="GO" id="GO:0050380">
    <property type="term" value="F:undecaprenyl-diphosphatase activity"/>
    <property type="evidence" value="ECO:0007669"/>
    <property type="project" value="UniProtKB-EC"/>
</dbReference>
<evidence type="ECO:0000256" key="6">
    <source>
        <dbReference type="ARBA" id="ARBA00023136"/>
    </source>
</evidence>
<dbReference type="SUPFAM" id="SSF48317">
    <property type="entry name" value="Acid phosphatase/Vanadium-dependent haloperoxidase"/>
    <property type="match status" value="1"/>
</dbReference>
<evidence type="ECO:0000256" key="2">
    <source>
        <dbReference type="ARBA" id="ARBA00022475"/>
    </source>
</evidence>
<feature type="domain" description="DAGKc" evidence="7">
    <location>
        <begin position="209"/>
        <end position="336"/>
    </location>
</feature>
<dbReference type="InterPro" id="IPR000326">
    <property type="entry name" value="PAP2/HPO"/>
</dbReference>
<sequence length="542" mass="56601">MIFRSVRIAVQRTRILPAWVRRADAAAARAVNARRTHPMADRFWSRVSGFADRGVLWWTIAGVLAVLGHRRTAARALGSLLVASALTNVIAKQLFGGDRPLLADVPIGRHLPRPPVTPSFPSGHSASAAAFVTGIAIEQPRLGAALAPVALGVAYSRLHTGAHWLSDVVGGLALGAGVAGLSAAIARPGAGDVDAPAPSGADRRLPESPDGAGVFIVVNRASGTSVLRTDPMQVLERRLPRAELHVLDGDDPATAVRAALARDEPPRIVGVCGGDGSVAAVAHEARAAGVPLLVVPGGTFNHFARTAGAASVDLAVDALQRGEGVRADVAELRFADGPPITVLNTASVGLYPDFVAERERHEKRWGKWLAAVAAAARVLRRSAPVTVIVGGRRARVWTLYVGVGPNDPGIAAPMQRRRLDGGVLDVRILHAGSRVRAAGALAFGRRTSAVLRRIRLLPERLESFTTASIEVLVRPRHGQPPGFAHDGEVALEAPAEASARTASPGYRTSVRIVPAALDVYRPASDGTARAGATAGAARSPRP</sequence>
<keyword evidence="9" id="KW-1185">Reference proteome</keyword>
<comment type="caution">
    <text evidence="8">The sequence shown here is derived from an EMBL/GenBank/DDBJ whole genome shotgun (WGS) entry which is preliminary data.</text>
</comment>
<dbReference type="SMART" id="SM00046">
    <property type="entry name" value="DAGKc"/>
    <property type="match status" value="1"/>
</dbReference>
<evidence type="ECO:0000313" key="9">
    <source>
        <dbReference type="Proteomes" id="UP000549066"/>
    </source>
</evidence>
<keyword evidence="4 8" id="KW-0378">Hydrolase</keyword>
<dbReference type="InterPro" id="IPR017438">
    <property type="entry name" value="ATP-NAD_kinase_N"/>
</dbReference>
<dbReference type="Pfam" id="PF00781">
    <property type="entry name" value="DAGK_cat"/>
    <property type="match status" value="1"/>
</dbReference>
<proteinExistence type="predicted"/>
<dbReference type="Gene3D" id="2.60.200.40">
    <property type="match status" value="1"/>
</dbReference>
<keyword evidence="2" id="KW-1003">Cell membrane</keyword>
<dbReference type="SUPFAM" id="SSF111331">
    <property type="entry name" value="NAD kinase/diacylglycerol kinase-like"/>
    <property type="match status" value="1"/>
</dbReference>
<keyword evidence="5" id="KW-1133">Transmembrane helix</keyword>
<dbReference type="PANTHER" id="PTHR14969:SF62">
    <property type="entry name" value="DECAPRENYLPHOSPHORYL-5-PHOSPHORIBOSE PHOSPHATASE RV3807C-RELATED"/>
    <property type="match status" value="1"/>
</dbReference>
<dbReference type="InterPro" id="IPR016064">
    <property type="entry name" value="NAD/diacylglycerol_kinase_sf"/>
</dbReference>
<dbReference type="Gene3D" id="3.40.50.10330">
    <property type="entry name" value="Probable inorganic polyphosphate/atp-NAD kinase, domain 1"/>
    <property type="match status" value="1"/>
</dbReference>
<comment type="subcellular location">
    <subcellularLocation>
        <location evidence="1">Cell membrane</location>
        <topology evidence="1">Multi-pass membrane protein</topology>
    </subcellularLocation>
</comment>
<protein>
    <submittedName>
        <fullName evidence="8">Undecaprenyl-diphosphatase</fullName>
        <ecNumber evidence="8">3.6.1.27</ecNumber>
    </submittedName>
</protein>
<keyword evidence="6" id="KW-0472">Membrane</keyword>